<dbReference type="AlphaFoldDB" id="A0A5A8C1J5"/>
<feature type="transmembrane region" description="Helical" evidence="6">
    <location>
        <begin position="269"/>
        <end position="290"/>
    </location>
</feature>
<dbReference type="GO" id="GO:0061513">
    <property type="term" value="F:glucose 6-phosphate:phosphate antiporter activity"/>
    <property type="evidence" value="ECO:0007669"/>
    <property type="project" value="TreeGrafter"/>
</dbReference>
<comment type="caution">
    <text evidence="8">The sequence shown here is derived from an EMBL/GenBank/DDBJ whole genome shotgun (WGS) entry which is preliminary data.</text>
</comment>
<feature type="transmembrane region" description="Helical" evidence="6">
    <location>
        <begin position="410"/>
        <end position="430"/>
    </location>
</feature>
<evidence type="ECO:0000256" key="5">
    <source>
        <dbReference type="ARBA" id="ARBA00023136"/>
    </source>
</evidence>
<comment type="subcellular location">
    <subcellularLocation>
        <location evidence="1">Endomembrane system</location>
        <topology evidence="1">Multi-pass membrane protein</topology>
    </subcellularLocation>
</comment>
<dbReference type="Gene3D" id="1.20.1250.20">
    <property type="entry name" value="MFS general substrate transporter like domains"/>
    <property type="match status" value="2"/>
</dbReference>
<evidence type="ECO:0000313" key="8">
    <source>
        <dbReference type="EMBL" id="KAA0146429.1"/>
    </source>
</evidence>
<dbReference type="GO" id="GO:0035435">
    <property type="term" value="P:phosphate ion transmembrane transport"/>
    <property type="evidence" value="ECO:0007669"/>
    <property type="project" value="TreeGrafter"/>
</dbReference>
<feature type="domain" description="Major facilitator superfamily (MFS) profile" evidence="7">
    <location>
        <begin position="1"/>
        <end position="433"/>
    </location>
</feature>
<keyword evidence="3 6" id="KW-0812">Transmembrane</keyword>
<dbReference type="EMBL" id="VLTN01000087">
    <property type="protein sequence ID" value="KAA0146429.1"/>
    <property type="molecule type" value="Genomic_DNA"/>
</dbReference>
<keyword evidence="5 6" id="KW-0472">Membrane</keyword>
<name>A0A5A8C1J5_CAFRO</name>
<dbReference type="InterPro" id="IPR051337">
    <property type="entry name" value="OPA_Antiporter"/>
</dbReference>
<sequence length="452" mass="45227">MNKWATLAMLFAAYATYYVTKKNYPYILAALSSSTTQGMAEGGLFEAHSVAAMGSVHEAMCAVSKVAGGVFVDALPAPAVLAGSLAITAAANAVVATTSSLSVMVVSWGVNGFFQAFGWAAVGSIFFEWFPDPSQRGALYSVLSTSQNAGAAVAAVIVPRAMEATGSWRAAAAVPAVAGLGVATVTWLFVVASPGSGAGTTCPAGPYPRGDSAPAGGSWLAVRSVVGDWRQWALGVAYLLLSVVRSGSADWAVAMLGHPSGGSLSASDVGIALAAMELGGFVGGIGGGLFSDRVFRGRRAPVMLMAALVGALVAPWALGGGAALSGALLEWGAPAALVSKSTMTAAVFFLLGVVTFTPHVLLGLAAREMAGKGAISTAGGFVKGLGQVGSALAGTPLSHLQASFGWNAVALSWGACMALAAACFAPVALFERASPATPRSKLAASVKGMKTD</sequence>
<accession>A0A5A8C1J5</accession>
<dbReference type="PIRSF" id="PIRSF002808">
    <property type="entry name" value="Hexose_phosphate_transp"/>
    <property type="match status" value="1"/>
</dbReference>
<evidence type="ECO:0000256" key="3">
    <source>
        <dbReference type="ARBA" id="ARBA00022692"/>
    </source>
</evidence>
<gene>
    <name evidence="8" type="ORF">FNF29_08046</name>
</gene>
<dbReference type="GO" id="GO:0012505">
    <property type="term" value="C:endomembrane system"/>
    <property type="evidence" value="ECO:0007669"/>
    <property type="project" value="UniProtKB-SubCell"/>
</dbReference>
<dbReference type="Proteomes" id="UP000323011">
    <property type="component" value="Unassembled WGS sequence"/>
</dbReference>
<dbReference type="Pfam" id="PF07690">
    <property type="entry name" value="MFS_1"/>
    <property type="match status" value="1"/>
</dbReference>
<dbReference type="SUPFAM" id="SSF103473">
    <property type="entry name" value="MFS general substrate transporter"/>
    <property type="match status" value="1"/>
</dbReference>
<feature type="transmembrane region" description="Helical" evidence="6">
    <location>
        <begin position="108"/>
        <end position="127"/>
    </location>
</feature>
<evidence type="ECO:0000256" key="1">
    <source>
        <dbReference type="ARBA" id="ARBA00004127"/>
    </source>
</evidence>
<dbReference type="InterPro" id="IPR036259">
    <property type="entry name" value="MFS_trans_sf"/>
</dbReference>
<feature type="transmembrane region" description="Helical" evidence="6">
    <location>
        <begin position="170"/>
        <end position="190"/>
    </location>
</feature>
<dbReference type="PANTHER" id="PTHR43826:SF3">
    <property type="entry name" value="GLUCOSE-6-PHOSPHATE EXCHANGER SLC37A4"/>
    <property type="match status" value="1"/>
</dbReference>
<dbReference type="InterPro" id="IPR000849">
    <property type="entry name" value="Sugar_P_transporter"/>
</dbReference>
<dbReference type="InterPro" id="IPR020846">
    <property type="entry name" value="MFS_dom"/>
</dbReference>
<dbReference type="GO" id="GO:0016020">
    <property type="term" value="C:membrane"/>
    <property type="evidence" value="ECO:0007669"/>
    <property type="project" value="InterPro"/>
</dbReference>
<evidence type="ECO:0000313" key="9">
    <source>
        <dbReference type="Proteomes" id="UP000323011"/>
    </source>
</evidence>
<organism evidence="8 9">
    <name type="scientific">Cafeteria roenbergensis</name>
    <name type="common">Marine flagellate</name>
    <dbReference type="NCBI Taxonomy" id="33653"/>
    <lineage>
        <taxon>Eukaryota</taxon>
        <taxon>Sar</taxon>
        <taxon>Stramenopiles</taxon>
        <taxon>Bigyra</taxon>
        <taxon>Opalozoa</taxon>
        <taxon>Bicosoecida</taxon>
        <taxon>Cafeteriaceae</taxon>
        <taxon>Cafeteria</taxon>
    </lineage>
</organism>
<evidence type="ECO:0000259" key="7">
    <source>
        <dbReference type="PROSITE" id="PS50850"/>
    </source>
</evidence>
<feature type="transmembrane region" description="Helical" evidence="6">
    <location>
        <begin position="75"/>
        <end position="96"/>
    </location>
</feature>
<dbReference type="OMA" id="NAWFQGW"/>
<reference evidence="8 9" key="1">
    <citation type="submission" date="2019-07" db="EMBL/GenBank/DDBJ databases">
        <title>Genomes of Cafeteria roenbergensis.</title>
        <authorList>
            <person name="Fischer M.G."/>
            <person name="Hackl T."/>
            <person name="Roman M."/>
        </authorList>
    </citation>
    <scope>NUCLEOTIDE SEQUENCE [LARGE SCALE GENOMIC DNA]</scope>
    <source>
        <strain evidence="8 9">BVI</strain>
    </source>
</reference>
<feature type="transmembrane region" description="Helical" evidence="6">
    <location>
        <begin position="302"/>
        <end position="325"/>
    </location>
</feature>
<keyword evidence="4 6" id="KW-1133">Transmembrane helix</keyword>
<feature type="transmembrane region" description="Helical" evidence="6">
    <location>
        <begin position="345"/>
        <end position="366"/>
    </location>
</feature>
<comment type="similarity">
    <text evidence="2">Belongs to the major facilitator superfamily. Organophosphate:Pi antiporter (OPA) (TC 2.A.1.4) family.</text>
</comment>
<dbReference type="PANTHER" id="PTHR43826">
    <property type="entry name" value="GLUCOSE-6-PHOSPHATE EXCHANGER SLC37A4"/>
    <property type="match status" value="1"/>
</dbReference>
<protein>
    <recommendedName>
        <fullName evidence="7">Major facilitator superfamily (MFS) profile domain-containing protein</fullName>
    </recommendedName>
</protein>
<keyword evidence="9" id="KW-1185">Reference proteome</keyword>
<evidence type="ECO:0000256" key="2">
    <source>
        <dbReference type="ARBA" id="ARBA00009598"/>
    </source>
</evidence>
<evidence type="ECO:0000256" key="4">
    <source>
        <dbReference type="ARBA" id="ARBA00022989"/>
    </source>
</evidence>
<proteinExistence type="inferred from homology"/>
<evidence type="ECO:0000256" key="6">
    <source>
        <dbReference type="SAM" id="Phobius"/>
    </source>
</evidence>
<dbReference type="PROSITE" id="PS50850">
    <property type="entry name" value="MFS"/>
    <property type="match status" value="1"/>
</dbReference>
<dbReference type="InterPro" id="IPR011701">
    <property type="entry name" value="MFS"/>
</dbReference>